<protein>
    <recommendedName>
        <fullName evidence="4">Inner membrane protein</fullName>
    </recommendedName>
</protein>
<keyword evidence="3" id="KW-1185">Reference proteome</keyword>
<reference evidence="2 3" key="1">
    <citation type="submission" date="2013-07" db="EMBL/GenBank/DDBJ databases">
        <title>Isolation of a new Chlamydia species from the feral Sacred Ibis (Threskiornis aethiopicus): Chlamydia ibidis.</title>
        <authorList>
            <person name="Vorimore F."/>
            <person name="Hsia R.-C."/>
            <person name="Huot-Creasy H."/>
            <person name="Bastian S."/>
            <person name="Deruyter L."/>
            <person name="Passet A."/>
            <person name="Sachse K."/>
            <person name="Bavoil P."/>
            <person name="Myers G."/>
            <person name="Laroucau K."/>
        </authorList>
    </citation>
    <scope>NUCLEOTIDE SEQUENCE [LARGE SCALE GENOMIC DNA]</scope>
    <source>
        <strain evidence="2 3">10-1398/6</strain>
    </source>
</reference>
<gene>
    <name evidence="2" type="ORF">H359_0851</name>
</gene>
<feature type="transmembrane region" description="Helical" evidence="1">
    <location>
        <begin position="148"/>
        <end position="165"/>
    </location>
</feature>
<evidence type="ECO:0000256" key="1">
    <source>
        <dbReference type="SAM" id="Phobius"/>
    </source>
</evidence>
<keyword evidence="1" id="KW-0472">Membrane</keyword>
<name>A0ABP2XDE6_9CHLA</name>
<feature type="transmembrane region" description="Helical" evidence="1">
    <location>
        <begin position="120"/>
        <end position="142"/>
    </location>
</feature>
<dbReference type="Proteomes" id="UP000016064">
    <property type="component" value="Unassembled WGS sequence"/>
</dbReference>
<keyword evidence="1" id="KW-1133">Transmembrane helix</keyword>
<keyword evidence="1" id="KW-0812">Transmembrane</keyword>
<sequence length="234" mass="26598">MRIIFPDKHKKTPFFGRLLKRVPLFVLIISCTAPFVSYVMKKVFGCPGVIETLALSTKGVCEHKFWQFLTYPLVTSDCLSISNERCLEVTQRLLIRNCLDFVLFYKATDHIVRKLGSLPYLALISSQILITGTIVWAALHLLHSSQAFFGPECLIATLVLVWVFLDPEKRLAMYPLPTSLSRKWGFIGLLGFYFFILLVSGAFAVFLGSVISILIGIIFCHKEKIPNPYRLSRF</sequence>
<comment type="caution">
    <text evidence="2">The sequence shown here is derived from an EMBL/GenBank/DDBJ whole genome shotgun (WGS) entry which is preliminary data.</text>
</comment>
<evidence type="ECO:0000313" key="2">
    <source>
        <dbReference type="EMBL" id="EQM62469.1"/>
    </source>
</evidence>
<feature type="transmembrane region" description="Helical" evidence="1">
    <location>
        <begin position="186"/>
        <end position="219"/>
    </location>
</feature>
<dbReference type="RefSeq" id="WP_020370465.1">
    <property type="nucleotide sequence ID" value="NZ_APJW01000003.1"/>
</dbReference>
<proteinExistence type="predicted"/>
<organism evidence="2 3">
    <name type="scientific">Chlamydia ibidis 10-1398/6</name>
    <dbReference type="NCBI Taxonomy" id="1046581"/>
    <lineage>
        <taxon>Bacteria</taxon>
        <taxon>Pseudomonadati</taxon>
        <taxon>Chlamydiota</taxon>
        <taxon>Chlamydiia</taxon>
        <taxon>Chlamydiales</taxon>
        <taxon>Chlamydiaceae</taxon>
        <taxon>Chlamydia/Chlamydophila group</taxon>
        <taxon>Chlamydia</taxon>
    </lineage>
</organism>
<accession>A0ABP2XDE6</accession>
<evidence type="ECO:0008006" key="4">
    <source>
        <dbReference type="Google" id="ProtNLM"/>
    </source>
</evidence>
<evidence type="ECO:0000313" key="3">
    <source>
        <dbReference type="Proteomes" id="UP000016064"/>
    </source>
</evidence>
<feature type="transmembrane region" description="Helical" evidence="1">
    <location>
        <begin position="22"/>
        <end position="40"/>
    </location>
</feature>
<dbReference type="EMBL" id="APJW01000003">
    <property type="protein sequence ID" value="EQM62469.1"/>
    <property type="molecule type" value="Genomic_DNA"/>
</dbReference>